<dbReference type="Gene3D" id="3.40.50.300">
    <property type="entry name" value="P-loop containing nucleotide triphosphate hydrolases"/>
    <property type="match status" value="2"/>
</dbReference>
<dbReference type="GO" id="GO:0016887">
    <property type="term" value="F:ATP hydrolysis activity"/>
    <property type="evidence" value="ECO:0007669"/>
    <property type="project" value="InterPro"/>
</dbReference>
<comment type="similarity">
    <text evidence="1">Belongs to the SMC family. SbcC subfamily.</text>
</comment>
<dbReference type="RefSeq" id="WP_016325708.1">
    <property type="nucleotide sequence ID" value="NZ_CM001889.1"/>
</dbReference>
<keyword evidence="6" id="KW-0269">Exonuclease</keyword>
<dbReference type="AlphaFoldDB" id="A0A7U9H9S9"/>
<keyword evidence="6" id="KW-0540">Nuclease</keyword>
<dbReference type="InterPro" id="IPR038729">
    <property type="entry name" value="Rad50/SbcC_AAA"/>
</dbReference>
<evidence type="ECO:0000259" key="5">
    <source>
        <dbReference type="Pfam" id="PF13476"/>
    </source>
</evidence>
<evidence type="ECO:0000256" key="4">
    <source>
        <dbReference type="SAM" id="Coils"/>
    </source>
</evidence>
<dbReference type="PANTHER" id="PTHR32114">
    <property type="entry name" value="ABC TRANSPORTER ABCH.3"/>
    <property type="match status" value="1"/>
</dbReference>
<feature type="coiled-coil region" evidence="4">
    <location>
        <begin position="582"/>
        <end position="699"/>
    </location>
</feature>
<evidence type="ECO:0000256" key="1">
    <source>
        <dbReference type="ARBA" id="ARBA00006930"/>
    </source>
</evidence>
<name>A0A7U9H9S9_STRLI</name>
<dbReference type="GO" id="GO:0004527">
    <property type="term" value="F:exonuclease activity"/>
    <property type="evidence" value="ECO:0007669"/>
    <property type="project" value="UniProtKB-KW"/>
</dbReference>
<keyword evidence="6" id="KW-0378">Hydrolase</keyword>
<dbReference type="SUPFAM" id="SSF52540">
    <property type="entry name" value="P-loop containing nucleoside triphosphate hydrolases"/>
    <property type="match status" value="1"/>
</dbReference>
<dbReference type="Proteomes" id="UP000014062">
    <property type="component" value="Chromosome"/>
</dbReference>
<reference evidence="7" key="1">
    <citation type="journal article" date="2013" name="Genome Biol. Evol.">
        <title>The genome sequence of Streptomyces lividans 66 reveals a novel tRNA-dependent peptide biosynthetic system within a metal-related genomic island.</title>
        <authorList>
            <person name="Cruz-Morales P."/>
            <person name="Vijgenboom E."/>
            <person name="Iruegas-Bocardo F."/>
            <person name="Girard G."/>
            <person name="Yanez-Guerra L.A."/>
            <person name="Ramos-Aboites H.E."/>
            <person name="Pernodet J.L."/>
            <person name="Anne J."/>
            <person name="van Wezel G.P."/>
            <person name="Barona-Gomez F."/>
        </authorList>
    </citation>
    <scope>NUCLEOTIDE SEQUENCE [LARGE SCALE GENOMIC DNA]</scope>
    <source>
        <strain evidence="7">1326</strain>
    </source>
</reference>
<dbReference type="EMBL" id="CM001889">
    <property type="protein sequence ID" value="EOY46299.1"/>
    <property type="molecule type" value="Genomic_DNA"/>
</dbReference>
<proteinExistence type="inferred from homology"/>
<protein>
    <recommendedName>
        <fullName evidence="3">Nuclease SbcCD subunit C</fullName>
    </recommendedName>
</protein>
<dbReference type="GO" id="GO:0006302">
    <property type="term" value="P:double-strand break repair"/>
    <property type="evidence" value="ECO:0007669"/>
    <property type="project" value="InterPro"/>
</dbReference>
<dbReference type="InterPro" id="IPR027417">
    <property type="entry name" value="P-loop_NTPase"/>
</dbReference>
<comment type="subunit">
    <text evidence="2">Heterodimer of SbcC and SbcD.</text>
</comment>
<evidence type="ECO:0000256" key="2">
    <source>
        <dbReference type="ARBA" id="ARBA00011322"/>
    </source>
</evidence>
<feature type="domain" description="Rad50/SbcC-type AAA" evidence="5">
    <location>
        <begin position="5"/>
        <end position="197"/>
    </location>
</feature>
<dbReference type="Pfam" id="PF13476">
    <property type="entry name" value="AAA_23"/>
    <property type="match status" value="1"/>
</dbReference>
<sequence length="999" mass="108011">MRLHRLDITAFGPFGASQSVDFDDLSAAGLFLLHGPTGAGKTSVLDAVCYALYGSVPGARQGGTGQGMTLRSDHAAVGTRTEVRLELTVAGRRLEVTRQPPWERPKLRGKGTTVDKAQTWLREYDATTRAWKDLSRSHQEIGEEITQLLGMSREQFCQVVLLPQGDFARFLRADAEARGKLLGRLFDTRRFAEVEKRLAERRRTTEARVREGDAALLADAHRMQQAAGDAMALPELAPGEPGLAEAVLEAAAVARGTARELLTVADCRLTAAESAQAAAERRLADARELDRLQRRFAQAREHAARLAERADAHRAAEERMERARKAEAVAPALELRDAADSEHRRAAAAEASARALLPPGLADAGAAGLAAAARRAAEELGGLESARRAERRLAELVEERAGLDRQEHADDEVRQDAETWLADWETTRAGLQSRVDTAQEAAARAEQLALQREPARRRLDAARLRDRLTDDTEEARRRALAAAEDAVEARAHWLDLKEQRLHGIAAELAANLTDGAPCAVCGATEHPAPARKTAGHVDRDAEERALAGHQAADERRAKAERHLGTVREALAAATAEAGDAATDRLAEEAEELEGAYARARATASTLHAAQEELRRAEGEREQRVAAQQQAVVRSASRVAGRDRLEREQASLEEELARARDGAESVTARAAQLERQAALLTRAAETARVAEDTAQRLKDADARLADAAFRARFDTPADAAAALLDDTAHRELQRRLDAWQSEDAAVRAVLGEADTAEAARRPPADLAAAERAAADAGRRLREAASARDAAARCCAELDRLAAHATTSVRRLAPLREEHTRVARLASLAAGTSADNERRMRLESYVLAARLEQVAAAATARLLRMSSGRYTLVHSDGRTGRGRSGLGLHVVDAWTGRERDTATLSGGETFFASLALALGLADVVTDEAGGVRLDTLFIDEGFGSLDDQTLDEVLDVLDALRERDRSVGIVSHVADLRRRVHAQLEVVKGRSGSVLRQRGAG</sequence>
<dbReference type="PANTHER" id="PTHR32114:SF2">
    <property type="entry name" value="ABC TRANSPORTER ABCH.3"/>
    <property type="match status" value="1"/>
</dbReference>
<feature type="coiled-coil region" evidence="4">
    <location>
        <begin position="386"/>
        <end position="448"/>
    </location>
</feature>
<evidence type="ECO:0000313" key="6">
    <source>
        <dbReference type="EMBL" id="EOY46299.1"/>
    </source>
</evidence>
<accession>A0A7U9H9S9</accession>
<evidence type="ECO:0000256" key="3">
    <source>
        <dbReference type="ARBA" id="ARBA00013368"/>
    </source>
</evidence>
<evidence type="ECO:0000313" key="7">
    <source>
        <dbReference type="Proteomes" id="UP000014062"/>
    </source>
</evidence>
<keyword evidence="4" id="KW-0175">Coiled coil</keyword>
<organism evidence="6 7">
    <name type="scientific">Streptomyces lividans 1326</name>
    <dbReference type="NCBI Taxonomy" id="1200984"/>
    <lineage>
        <taxon>Bacteria</taxon>
        <taxon>Bacillati</taxon>
        <taxon>Actinomycetota</taxon>
        <taxon>Actinomycetes</taxon>
        <taxon>Kitasatosporales</taxon>
        <taxon>Streptomycetaceae</taxon>
        <taxon>Streptomyces</taxon>
    </lineage>
</organism>
<feature type="coiled-coil region" evidence="4">
    <location>
        <begin position="269"/>
        <end position="326"/>
    </location>
</feature>
<gene>
    <name evidence="6" type="ORF">SLI_1582</name>
</gene>
<dbReference type="Pfam" id="PF13558">
    <property type="entry name" value="SbcC_Walker_B"/>
    <property type="match status" value="1"/>
</dbReference>